<proteinExistence type="predicted"/>
<evidence type="ECO:0000313" key="2">
    <source>
        <dbReference type="EMBL" id="PJE73870.1"/>
    </source>
</evidence>
<evidence type="ECO:0000313" key="3">
    <source>
        <dbReference type="Proteomes" id="UP000228700"/>
    </source>
</evidence>
<feature type="transmembrane region" description="Helical" evidence="1">
    <location>
        <begin position="49"/>
        <end position="67"/>
    </location>
</feature>
<organism evidence="2 3">
    <name type="scientific">Candidatus Taylorbacteria bacterium CG10_big_fil_rev_8_21_14_0_10_41_48</name>
    <dbReference type="NCBI Taxonomy" id="1975024"/>
    <lineage>
        <taxon>Bacteria</taxon>
        <taxon>Candidatus Tayloriibacteriota</taxon>
    </lineage>
</organism>
<protein>
    <submittedName>
        <fullName evidence="2">Uncharacterized protein</fullName>
    </submittedName>
</protein>
<comment type="caution">
    <text evidence="2">The sequence shown here is derived from an EMBL/GenBank/DDBJ whole genome shotgun (WGS) entry which is preliminary data.</text>
</comment>
<name>A0A2M8LB75_9BACT</name>
<accession>A0A2M8LB75</accession>
<evidence type="ECO:0000256" key="1">
    <source>
        <dbReference type="SAM" id="Phobius"/>
    </source>
</evidence>
<feature type="transmembrane region" description="Helical" evidence="1">
    <location>
        <begin position="22"/>
        <end position="43"/>
    </location>
</feature>
<gene>
    <name evidence="2" type="ORF">COV01_03450</name>
</gene>
<keyword evidence="1" id="KW-1133">Transmembrane helix</keyword>
<dbReference type="AlphaFoldDB" id="A0A2M8LB75"/>
<sequence length="181" mass="21152">MKTKPVCNRSSKSHFASARLKYFRRVTICLVTTIAFGLMTQIVIPEFRIYWVLGWALILPYFIWRHWIELASGGYFECDECRKLKSARHIKEFIVPHSGVRHVWCDVCLPAMRERADAMKEIRSIIAGMIKNDRLNTASYSRSTPDPWTQRIHVAQALRKPVEPEIRVSDPNFPMRHLAPR</sequence>
<dbReference type="Proteomes" id="UP000228700">
    <property type="component" value="Unassembled WGS sequence"/>
</dbReference>
<keyword evidence="1" id="KW-0472">Membrane</keyword>
<reference evidence="3" key="1">
    <citation type="submission" date="2017-09" db="EMBL/GenBank/DDBJ databases">
        <title>Depth-based differentiation of microbial function through sediment-hosted aquifers and enrichment of novel symbionts in the deep terrestrial subsurface.</title>
        <authorList>
            <person name="Probst A.J."/>
            <person name="Ladd B."/>
            <person name="Jarett J.K."/>
            <person name="Geller-Mcgrath D.E."/>
            <person name="Sieber C.M.K."/>
            <person name="Emerson J.B."/>
            <person name="Anantharaman K."/>
            <person name="Thomas B.C."/>
            <person name="Malmstrom R."/>
            <person name="Stieglmeier M."/>
            <person name="Klingl A."/>
            <person name="Woyke T."/>
            <person name="Ryan C.M."/>
            <person name="Banfield J.F."/>
        </authorList>
    </citation>
    <scope>NUCLEOTIDE SEQUENCE [LARGE SCALE GENOMIC DNA]</scope>
</reference>
<keyword evidence="1" id="KW-0812">Transmembrane</keyword>
<dbReference type="EMBL" id="PFEQ01000014">
    <property type="protein sequence ID" value="PJE73870.1"/>
    <property type="molecule type" value="Genomic_DNA"/>
</dbReference>